<dbReference type="Pfam" id="PF13516">
    <property type="entry name" value="LRR_6"/>
    <property type="match status" value="1"/>
</dbReference>
<dbReference type="Gene3D" id="3.80.10.10">
    <property type="entry name" value="Ribonuclease Inhibitor"/>
    <property type="match status" value="2"/>
</dbReference>
<sequence length="442" mass="48823">MDTLLCDELLQEIFHRLRPPSLAAVSLVSKRWNRLLRSSTTSLSLYLPPPYDPTTIASFSSFLSQHPFLTNLSVATSPLAGVGDNLLLSVSASCPKLRGLRYLTNPLSPFSLFFSGLKCLSLFFTNPVSELDSYGIEEKIDAFDVEFSVENLSLSGIVSEDRGLGLLWRNCKNIRKLQLQSCASLGDYASVSGFVGILEGLQELELRACRSIVDGVLLKVAEHCVSLDSLLIYDGGSQEGLMQFINHSKCNLKRLELRLPLDLDNSHLIALTENLNFRALASLRLESCCLVTGDGLKVLARTIGMKLEELALINCDVVERESGLLTALGQDLKRLRKLDLSYNETMVDKELTLMLASCNFLIELRLRGCRGLTDKSVSSMISSCKNLQSVDITCCGIQMEGVELLVLKSKRLRQLEVEKSKLSGTSRIISSSKSIEVLCLDR</sequence>
<dbReference type="SUPFAM" id="SSF81383">
    <property type="entry name" value="F-box domain"/>
    <property type="match status" value="1"/>
</dbReference>
<organism evidence="2 3">
    <name type="scientific">Dorcoceras hygrometricum</name>
    <dbReference type="NCBI Taxonomy" id="472368"/>
    <lineage>
        <taxon>Eukaryota</taxon>
        <taxon>Viridiplantae</taxon>
        <taxon>Streptophyta</taxon>
        <taxon>Embryophyta</taxon>
        <taxon>Tracheophyta</taxon>
        <taxon>Spermatophyta</taxon>
        <taxon>Magnoliopsida</taxon>
        <taxon>eudicotyledons</taxon>
        <taxon>Gunneridae</taxon>
        <taxon>Pentapetalae</taxon>
        <taxon>asterids</taxon>
        <taxon>lamiids</taxon>
        <taxon>Lamiales</taxon>
        <taxon>Gesneriaceae</taxon>
        <taxon>Didymocarpoideae</taxon>
        <taxon>Trichosporeae</taxon>
        <taxon>Loxocarpinae</taxon>
        <taxon>Dorcoceras</taxon>
    </lineage>
</organism>
<dbReference type="InterPro" id="IPR006553">
    <property type="entry name" value="Leu-rich_rpt_Cys-con_subtyp"/>
</dbReference>
<dbReference type="SMART" id="SM00367">
    <property type="entry name" value="LRR_CC"/>
    <property type="match status" value="4"/>
</dbReference>
<dbReference type="Proteomes" id="UP000250235">
    <property type="component" value="Unassembled WGS sequence"/>
</dbReference>
<dbReference type="InterPro" id="IPR032675">
    <property type="entry name" value="LRR_dom_sf"/>
</dbReference>
<dbReference type="PANTHER" id="PTHR13318:SF182">
    <property type="entry name" value="F-BOX_LRR-REPEAT PROTEIN 14"/>
    <property type="match status" value="1"/>
</dbReference>
<dbReference type="PANTHER" id="PTHR13318">
    <property type="entry name" value="PARTNER OF PAIRED, ISOFORM B-RELATED"/>
    <property type="match status" value="1"/>
</dbReference>
<keyword evidence="3" id="KW-1185">Reference proteome</keyword>
<name>A0A2Z7CH92_9LAMI</name>
<accession>A0A2Z7CH92</accession>
<dbReference type="SUPFAM" id="SSF52047">
    <property type="entry name" value="RNI-like"/>
    <property type="match status" value="1"/>
</dbReference>
<proteinExistence type="predicted"/>
<evidence type="ECO:0000313" key="2">
    <source>
        <dbReference type="EMBL" id="KZV46431.1"/>
    </source>
</evidence>
<dbReference type="Pfam" id="PF00646">
    <property type="entry name" value="F-box"/>
    <property type="match status" value="1"/>
</dbReference>
<dbReference type="GO" id="GO:0031146">
    <property type="term" value="P:SCF-dependent proteasomal ubiquitin-dependent protein catabolic process"/>
    <property type="evidence" value="ECO:0007669"/>
    <property type="project" value="TreeGrafter"/>
</dbReference>
<dbReference type="EMBL" id="KQ995669">
    <property type="protein sequence ID" value="KZV46431.1"/>
    <property type="molecule type" value="Genomic_DNA"/>
</dbReference>
<dbReference type="InterPro" id="IPR001810">
    <property type="entry name" value="F-box_dom"/>
</dbReference>
<dbReference type="InterPro" id="IPR001611">
    <property type="entry name" value="Leu-rich_rpt"/>
</dbReference>
<dbReference type="InterPro" id="IPR036047">
    <property type="entry name" value="F-box-like_dom_sf"/>
</dbReference>
<evidence type="ECO:0000259" key="1">
    <source>
        <dbReference type="PROSITE" id="PS50181"/>
    </source>
</evidence>
<dbReference type="SMART" id="SM00256">
    <property type="entry name" value="FBOX"/>
    <property type="match status" value="1"/>
</dbReference>
<evidence type="ECO:0000313" key="3">
    <source>
        <dbReference type="Proteomes" id="UP000250235"/>
    </source>
</evidence>
<dbReference type="GO" id="GO:0019005">
    <property type="term" value="C:SCF ubiquitin ligase complex"/>
    <property type="evidence" value="ECO:0007669"/>
    <property type="project" value="TreeGrafter"/>
</dbReference>
<feature type="domain" description="F-box" evidence="1">
    <location>
        <begin position="1"/>
        <end position="45"/>
    </location>
</feature>
<dbReference type="OrthoDB" id="550575at2759"/>
<protein>
    <submittedName>
        <fullName evidence="2">F-box/LRR-repeat protein 4-like</fullName>
    </submittedName>
</protein>
<dbReference type="PROSITE" id="PS50181">
    <property type="entry name" value="FBOX"/>
    <property type="match status" value="1"/>
</dbReference>
<dbReference type="AlphaFoldDB" id="A0A2Z7CH92"/>
<gene>
    <name evidence="2" type="ORF">F511_17872</name>
</gene>
<reference evidence="2 3" key="1">
    <citation type="journal article" date="2015" name="Proc. Natl. Acad. Sci. U.S.A.">
        <title>The resurrection genome of Boea hygrometrica: A blueprint for survival of dehydration.</title>
        <authorList>
            <person name="Xiao L."/>
            <person name="Yang G."/>
            <person name="Zhang L."/>
            <person name="Yang X."/>
            <person name="Zhao S."/>
            <person name="Ji Z."/>
            <person name="Zhou Q."/>
            <person name="Hu M."/>
            <person name="Wang Y."/>
            <person name="Chen M."/>
            <person name="Xu Y."/>
            <person name="Jin H."/>
            <person name="Xiao X."/>
            <person name="Hu G."/>
            <person name="Bao F."/>
            <person name="Hu Y."/>
            <person name="Wan P."/>
            <person name="Li L."/>
            <person name="Deng X."/>
            <person name="Kuang T."/>
            <person name="Xiang C."/>
            <person name="Zhu J.K."/>
            <person name="Oliver M.J."/>
            <person name="He Y."/>
        </authorList>
    </citation>
    <scope>NUCLEOTIDE SEQUENCE [LARGE SCALE GENOMIC DNA]</scope>
    <source>
        <strain evidence="3">cv. XS01</strain>
    </source>
</reference>